<dbReference type="PROSITE" id="PS00105">
    <property type="entry name" value="AA_TRANSFER_CLASS_1"/>
    <property type="match status" value="1"/>
</dbReference>
<evidence type="ECO:0000256" key="6">
    <source>
        <dbReference type="RuleBase" id="RU000481"/>
    </source>
</evidence>
<keyword evidence="9" id="KW-1185">Reference proteome</keyword>
<name>A0ABM9TCM3_9GAMM</name>
<evidence type="ECO:0000256" key="5">
    <source>
        <dbReference type="ARBA" id="ARBA00022898"/>
    </source>
</evidence>
<keyword evidence="3 6" id="KW-0032">Aminotransferase</keyword>
<evidence type="ECO:0000256" key="1">
    <source>
        <dbReference type="ARBA" id="ARBA00001933"/>
    </source>
</evidence>
<dbReference type="InterPro" id="IPR004838">
    <property type="entry name" value="NHTrfase_class1_PyrdxlP-BS"/>
</dbReference>
<evidence type="ECO:0000256" key="2">
    <source>
        <dbReference type="ARBA" id="ARBA00007441"/>
    </source>
</evidence>
<dbReference type="PANTHER" id="PTHR46383">
    <property type="entry name" value="ASPARTATE AMINOTRANSFERASE"/>
    <property type="match status" value="1"/>
</dbReference>
<protein>
    <recommendedName>
        <fullName evidence="6">Aminotransferase</fullName>
        <ecNumber evidence="6">2.6.1.-</ecNumber>
    </recommendedName>
</protein>
<feature type="domain" description="Aminotransferase class I/classII large" evidence="7">
    <location>
        <begin position="31"/>
        <end position="404"/>
    </location>
</feature>
<dbReference type="Pfam" id="PF00155">
    <property type="entry name" value="Aminotran_1_2"/>
    <property type="match status" value="1"/>
</dbReference>
<evidence type="ECO:0000259" key="7">
    <source>
        <dbReference type="Pfam" id="PF00155"/>
    </source>
</evidence>
<evidence type="ECO:0000313" key="9">
    <source>
        <dbReference type="Proteomes" id="UP000047420"/>
    </source>
</evidence>
<dbReference type="GO" id="GO:0004069">
    <property type="term" value="F:L-aspartate:2-oxoglutarate aminotransferase activity"/>
    <property type="evidence" value="ECO:0007669"/>
    <property type="project" value="UniProtKB-EC"/>
</dbReference>
<comment type="caution">
    <text evidence="8">The sequence shown here is derived from an EMBL/GenBank/DDBJ whole genome shotgun (WGS) entry which is preliminary data.</text>
</comment>
<accession>A0ABM9TCM3</accession>
<dbReference type="Gene3D" id="3.40.640.10">
    <property type="entry name" value="Type I PLP-dependent aspartate aminotransferase-like (Major domain)"/>
    <property type="match status" value="1"/>
</dbReference>
<proteinExistence type="inferred from homology"/>
<dbReference type="SUPFAM" id="SSF53383">
    <property type="entry name" value="PLP-dependent transferases"/>
    <property type="match status" value="1"/>
</dbReference>
<dbReference type="InterPro" id="IPR015421">
    <property type="entry name" value="PyrdxlP-dep_Trfase_major"/>
</dbReference>
<dbReference type="RefSeq" id="WP_033848189.1">
    <property type="nucleotide sequence ID" value="NZ_CBLG010000320.1"/>
</dbReference>
<dbReference type="PANTHER" id="PTHR46383:SF1">
    <property type="entry name" value="ASPARTATE AMINOTRANSFERASE"/>
    <property type="match status" value="1"/>
</dbReference>
<dbReference type="InterPro" id="IPR004839">
    <property type="entry name" value="Aminotransferase_I/II_large"/>
</dbReference>
<sequence length="410" mass="46238">MTTNFTLNKTLESMAIYASKAIAQQAARMPDVINLSFGEPDFGPPAFLQQLIERDGLSWQAFMHSVKGYEQPKGSPELRLAVADWYQQRYGLCVDPDREVMITHGGVEAISLAIQCTTQENQSVIVSQPSYMLYERAVSALSRQPVALSRPAGEAEYDAALNAVGEESPLHQAGALIVNSPENPSGYMLNARDWDAVAAYTHRHGIWLIHDEVYDTMAWSERHHPALGHPVLQDNTIMINSFSKKFGLPGLRIGWMVAREPVINMAAKLHDYFYLGVNKQYEQIATLILRESRMGTWLEETGAMLQRRMEQAIGRLTHELGYQWPRQPRGAMFLFPEVSGLYASMPTKWRDESLTIGECVAAYLLHEKRVAVVPGHVYGKNSANHIRMVLCTPEEDYNRALDRLTQERES</sequence>
<reference evidence="8 9" key="1">
    <citation type="submission" date="2015-03" db="EMBL/GenBank/DDBJ databases">
        <authorList>
            <consortium name="Pathogen Informatics"/>
            <person name="Murphy D."/>
        </authorList>
    </citation>
    <scope>NUCLEOTIDE SEQUENCE [LARGE SCALE GENOMIC DNA]</scope>
    <source>
        <strain evidence="8 9">WP-931201</strain>
    </source>
</reference>
<keyword evidence="4 6" id="KW-0808">Transferase</keyword>
<evidence type="ECO:0000256" key="3">
    <source>
        <dbReference type="ARBA" id="ARBA00022576"/>
    </source>
</evidence>
<evidence type="ECO:0000256" key="4">
    <source>
        <dbReference type="ARBA" id="ARBA00022679"/>
    </source>
</evidence>
<gene>
    <name evidence="8" type="primary">aspC_2</name>
    <name evidence="8" type="ORF">ERS008478_01020</name>
</gene>
<comment type="cofactor">
    <cofactor evidence="1 6">
        <name>pyridoxal 5'-phosphate</name>
        <dbReference type="ChEBI" id="CHEBI:597326"/>
    </cofactor>
</comment>
<dbReference type="EMBL" id="CVMG01000006">
    <property type="protein sequence ID" value="CRG49494.1"/>
    <property type="molecule type" value="Genomic_DNA"/>
</dbReference>
<evidence type="ECO:0000313" key="8">
    <source>
        <dbReference type="EMBL" id="CRG49494.1"/>
    </source>
</evidence>
<dbReference type="InterPro" id="IPR050596">
    <property type="entry name" value="AspAT/PAT-like"/>
</dbReference>
<dbReference type="CDD" id="cd00609">
    <property type="entry name" value="AAT_like"/>
    <property type="match status" value="1"/>
</dbReference>
<organism evidence="8 9">
    <name type="scientific">Yersinia wautersii</name>
    <dbReference type="NCBI Taxonomy" id="1341643"/>
    <lineage>
        <taxon>Bacteria</taxon>
        <taxon>Pseudomonadati</taxon>
        <taxon>Pseudomonadota</taxon>
        <taxon>Gammaproteobacteria</taxon>
        <taxon>Enterobacterales</taxon>
        <taxon>Yersiniaceae</taxon>
        <taxon>Yersinia</taxon>
    </lineage>
</organism>
<keyword evidence="5" id="KW-0663">Pyridoxal phosphate</keyword>
<dbReference type="EC" id="2.6.1.-" evidence="6"/>
<dbReference type="Proteomes" id="UP000047420">
    <property type="component" value="Unassembled WGS sequence"/>
</dbReference>
<comment type="similarity">
    <text evidence="2 6">Belongs to the class-I pyridoxal-phosphate-dependent aminotransferase family.</text>
</comment>
<dbReference type="InterPro" id="IPR015424">
    <property type="entry name" value="PyrdxlP-dep_Trfase"/>
</dbReference>